<organism evidence="2 3">
    <name type="scientific">Arsenicicoccus cauae</name>
    <dbReference type="NCBI Taxonomy" id="2663847"/>
    <lineage>
        <taxon>Bacteria</taxon>
        <taxon>Bacillati</taxon>
        <taxon>Actinomycetota</taxon>
        <taxon>Actinomycetes</taxon>
        <taxon>Micrococcales</taxon>
        <taxon>Intrasporangiaceae</taxon>
        <taxon>Arsenicicoccus</taxon>
    </lineage>
</organism>
<dbReference type="EMBL" id="WLVL01000040">
    <property type="protein sequence ID" value="MTB72719.1"/>
    <property type="molecule type" value="Genomic_DNA"/>
</dbReference>
<dbReference type="AlphaFoldDB" id="A0A6I3IW72"/>
<evidence type="ECO:0000313" key="3">
    <source>
        <dbReference type="Proteomes" id="UP000431092"/>
    </source>
</evidence>
<sequence>MTSRRLCVPEEQEPLAVELVAVVVAVLSGRPRVLTAPPPAPGIPALPAGPLEAGQPSLQAGLRSWVTSQTGRQLGYVEQLYTFADHDRGLDDTRGRRISISYLGLTTDDAPEQARAAQPGASAWHDAYALLPWEDQRGGTRLVDEVIAPQLTHWVGAAGSPADRTARRHRCDLTFGRGGHAWLPDLALQRYELLYEVGLVPEAREAWRLPDDDLVPGEPMIGDHRRILATGLARLRAKIQYRPVVFELMPAAFTLGELQGCVEALAGQALHKQNFRRLVEQQALVEETGSVSSGTGGRPARLYRFRRSVLDERQVAGTKLPALRTR</sequence>
<dbReference type="InterPro" id="IPR036388">
    <property type="entry name" value="WH-like_DNA-bd_sf"/>
</dbReference>
<dbReference type="InterPro" id="IPR036390">
    <property type="entry name" value="WH_DNA-bd_sf"/>
</dbReference>
<dbReference type="InterPro" id="IPR015797">
    <property type="entry name" value="NUDIX_hydrolase-like_dom_sf"/>
</dbReference>
<dbReference type="Proteomes" id="UP000431092">
    <property type="component" value="Unassembled WGS sequence"/>
</dbReference>
<proteinExistence type="predicted"/>
<gene>
    <name evidence="2" type="ORF">GGG17_12245</name>
</gene>
<reference evidence="2 3" key="1">
    <citation type="submission" date="2019-11" db="EMBL/GenBank/DDBJ databases">
        <title>Whole genome sequencing identifies a novel species of the genus Arsenicicoccus isolated from human blood.</title>
        <authorList>
            <person name="Jeong J.H."/>
            <person name="Kweon O.J."/>
            <person name="Kim H.R."/>
            <person name="Kim T.-H."/>
            <person name="Ha S.-M."/>
            <person name="Lee M.-K."/>
        </authorList>
    </citation>
    <scope>NUCLEOTIDE SEQUENCE [LARGE SCALE GENOMIC DNA]</scope>
    <source>
        <strain evidence="2 3">MKL-02</strain>
    </source>
</reference>
<comment type="caution">
    <text evidence="2">The sequence shown here is derived from an EMBL/GenBank/DDBJ whole genome shotgun (WGS) entry which is preliminary data.</text>
</comment>
<dbReference type="Gene3D" id="3.90.79.10">
    <property type="entry name" value="Nucleoside Triphosphate Pyrophosphohydrolase"/>
    <property type="match status" value="1"/>
</dbReference>
<dbReference type="Pfam" id="PF21906">
    <property type="entry name" value="WHD_NrtR"/>
    <property type="match status" value="1"/>
</dbReference>
<evidence type="ECO:0000259" key="1">
    <source>
        <dbReference type="Pfam" id="PF21906"/>
    </source>
</evidence>
<evidence type="ECO:0000313" key="2">
    <source>
        <dbReference type="EMBL" id="MTB72719.1"/>
    </source>
</evidence>
<name>A0A6I3IW72_9MICO</name>
<dbReference type="InterPro" id="IPR054105">
    <property type="entry name" value="WHD_NrtR"/>
</dbReference>
<dbReference type="SUPFAM" id="SSF55811">
    <property type="entry name" value="Nudix"/>
    <property type="match status" value="1"/>
</dbReference>
<keyword evidence="3" id="KW-1185">Reference proteome</keyword>
<dbReference type="SUPFAM" id="SSF46785">
    <property type="entry name" value="Winged helix' DNA-binding domain"/>
    <property type="match status" value="1"/>
</dbReference>
<feature type="domain" description="NrtR DNA-binding winged helix" evidence="1">
    <location>
        <begin position="245"/>
        <end position="305"/>
    </location>
</feature>
<accession>A0A6I3IW72</accession>
<dbReference type="PIRSF" id="PIRSF019423">
    <property type="entry name" value="NMN_biosyn"/>
    <property type="match status" value="1"/>
</dbReference>
<dbReference type="Gene3D" id="1.10.10.10">
    <property type="entry name" value="Winged helix-like DNA-binding domain superfamily/Winged helix DNA-binding domain"/>
    <property type="match status" value="1"/>
</dbReference>
<dbReference type="InterPro" id="IPR011213">
    <property type="entry name" value="NMN_biosyn"/>
</dbReference>
<protein>
    <recommendedName>
        <fullName evidence="1">NrtR DNA-binding winged helix domain-containing protein</fullName>
    </recommendedName>
</protein>